<dbReference type="InterPro" id="IPR006138">
    <property type="entry name" value="NADH_UQ_OxRdtase_20Kd_su"/>
</dbReference>
<evidence type="ECO:0000256" key="2">
    <source>
        <dbReference type="RuleBase" id="RU004464"/>
    </source>
</evidence>
<dbReference type="Pfam" id="PF01058">
    <property type="entry name" value="Oxidored_q6"/>
    <property type="match status" value="1"/>
</dbReference>
<dbReference type="GO" id="GO:0045271">
    <property type="term" value="C:respiratory chain complex I"/>
    <property type="evidence" value="ECO:0007669"/>
    <property type="project" value="TreeGrafter"/>
</dbReference>
<dbReference type="Proteomes" id="UP000193404">
    <property type="component" value="Chromosome"/>
</dbReference>
<dbReference type="GO" id="GO:0008137">
    <property type="term" value="F:NADH dehydrogenase (ubiquinone) activity"/>
    <property type="evidence" value="ECO:0007669"/>
    <property type="project" value="InterPro"/>
</dbReference>
<dbReference type="STRING" id="282676.B6F84_06400"/>
<dbReference type="EMBL" id="CP020477">
    <property type="protein sequence ID" value="ARM75705.1"/>
    <property type="molecule type" value="Genomic_DNA"/>
</dbReference>
<sequence>MSSDNELILTGNLKEASQKAAKWLINRKPIKSLRDWGTAFSLWPPHFTTSCCGTEFGSFAAARFDAERFGMLPFSSSRQSNILVIEGTMTRKMARAARIVYEQMPEPKYVMAIGACSLEGGIFWNSYNTVLPSEVGIPVDMYVPGCPIRPEAIAKGLLMLQKRIRHQETIKM</sequence>
<dbReference type="GO" id="GO:0009060">
    <property type="term" value="P:aerobic respiration"/>
    <property type="evidence" value="ECO:0007669"/>
    <property type="project" value="TreeGrafter"/>
</dbReference>
<keyword evidence="2" id="KW-0411">Iron-sulfur</keyword>
<dbReference type="GO" id="GO:0048038">
    <property type="term" value="F:quinone binding"/>
    <property type="evidence" value="ECO:0007669"/>
    <property type="project" value="InterPro"/>
</dbReference>
<dbReference type="KEGG" id="aman:B6F84_06400"/>
<comment type="similarity">
    <text evidence="1 2">Belongs to the complex I 20 kDa subunit family.</text>
</comment>
<dbReference type="SUPFAM" id="SSF56770">
    <property type="entry name" value="HydA/Nqo6-like"/>
    <property type="match status" value="1"/>
</dbReference>
<dbReference type="InterPro" id="IPR006137">
    <property type="entry name" value="NADH_UbQ_OxRdtase-like_20kDa"/>
</dbReference>
<keyword evidence="2" id="KW-0004">4Fe-4S</keyword>
<dbReference type="GO" id="GO:0051539">
    <property type="term" value="F:4 iron, 4 sulfur cluster binding"/>
    <property type="evidence" value="ECO:0007669"/>
    <property type="project" value="UniProtKB-KW"/>
</dbReference>
<dbReference type="OrthoDB" id="5740at2157"/>
<dbReference type="PANTHER" id="PTHR11995">
    <property type="entry name" value="NADH DEHYDROGENASE"/>
    <property type="match status" value="1"/>
</dbReference>
<dbReference type="Gene3D" id="3.40.50.12280">
    <property type="match status" value="1"/>
</dbReference>
<evidence type="ECO:0000313" key="4">
    <source>
        <dbReference type="EMBL" id="ARM75705.1"/>
    </source>
</evidence>
<dbReference type="NCBIfam" id="NF005012">
    <property type="entry name" value="PRK06411.1"/>
    <property type="match status" value="1"/>
</dbReference>
<dbReference type="GO" id="GO:0015990">
    <property type="term" value="P:electron transport coupled proton transport"/>
    <property type="evidence" value="ECO:0007669"/>
    <property type="project" value="TreeGrafter"/>
</dbReference>
<keyword evidence="2" id="KW-0408">Iron</keyword>
<keyword evidence="2" id="KW-0520">NAD</keyword>
<dbReference type="PANTHER" id="PTHR11995:SF14">
    <property type="entry name" value="NADH DEHYDROGENASE [UBIQUINONE] IRON-SULFUR PROTEIN 7, MITOCHONDRIAL"/>
    <property type="match status" value="1"/>
</dbReference>
<accession>A0A1W6JZQ0</accession>
<evidence type="ECO:0000313" key="5">
    <source>
        <dbReference type="Proteomes" id="UP000193404"/>
    </source>
</evidence>
<reference evidence="4 5" key="1">
    <citation type="submission" date="2017-03" db="EMBL/GenBank/DDBJ databases">
        <title>Sulfur activation and transportation mechanism of thermophilic Archaea Acidianus manzaensis YN-25.</title>
        <authorList>
            <person name="Ma Y."/>
            <person name="Yang Y."/>
            <person name="Xia J."/>
        </authorList>
    </citation>
    <scope>NUCLEOTIDE SEQUENCE [LARGE SCALE GENOMIC DNA]</scope>
    <source>
        <strain evidence="4 5">YN-25</strain>
    </source>
</reference>
<dbReference type="AlphaFoldDB" id="A0A1W6JZQ0"/>
<dbReference type="RefSeq" id="WP_148691480.1">
    <property type="nucleotide sequence ID" value="NZ_CP020477.1"/>
</dbReference>
<protein>
    <submittedName>
        <fullName evidence="4">NADH-quinone oxidoreductase subunit B</fullName>
    </submittedName>
</protein>
<keyword evidence="2" id="KW-0479">Metal-binding</keyword>
<name>A0A1W6JZQ0_9CREN</name>
<evidence type="ECO:0000256" key="1">
    <source>
        <dbReference type="ARBA" id="ARBA00009173"/>
    </source>
</evidence>
<organism evidence="4 5">
    <name type="scientific">Acidianus manzaensis</name>
    <dbReference type="NCBI Taxonomy" id="282676"/>
    <lineage>
        <taxon>Archaea</taxon>
        <taxon>Thermoproteota</taxon>
        <taxon>Thermoprotei</taxon>
        <taxon>Sulfolobales</taxon>
        <taxon>Sulfolobaceae</taxon>
        <taxon>Acidianus</taxon>
    </lineage>
</organism>
<feature type="domain" description="NADH:ubiquinone oxidoreductase-like 20kDa subunit" evidence="3">
    <location>
        <begin position="51"/>
        <end position="160"/>
    </location>
</feature>
<keyword evidence="5" id="KW-1185">Reference proteome</keyword>
<evidence type="ECO:0000259" key="3">
    <source>
        <dbReference type="Pfam" id="PF01058"/>
    </source>
</evidence>
<dbReference type="GeneID" id="41590534"/>
<gene>
    <name evidence="4" type="ORF">B6F84_06400</name>
</gene>
<dbReference type="GO" id="GO:0046872">
    <property type="term" value="F:metal ion binding"/>
    <property type="evidence" value="ECO:0007669"/>
    <property type="project" value="UniProtKB-KW"/>
</dbReference>
<proteinExistence type="inferred from homology"/>
<dbReference type="NCBIfam" id="TIGR01957">
    <property type="entry name" value="nuoB_fam"/>
    <property type="match status" value="1"/>
</dbReference>